<dbReference type="InterPro" id="IPR029063">
    <property type="entry name" value="SAM-dependent_MTases_sf"/>
</dbReference>
<feature type="transmembrane region" description="Helical" evidence="10">
    <location>
        <begin position="223"/>
        <end position="242"/>
    </location>
</feature>
<dbReference type="GO" id="GO:0000139">
    <property type="term" value="C:Golgi membrane"/>
    <property type="evidence" value="ECO:0007669"/>
    <property type="project" value="InterPro"/>
</dbReference>
<dbReference type="SUPFAM" id="SSF53335">
    <property type="entry name" value="S-adenosyl-L-methionine-dependent methyltransferases"/>
    <property type="match status" value="1"/>
</dbReference>
<dbReference type="InterPro" id="IPR007271">
    <property type="entry name" value="Nuc_sug_transpt"/>
</dbReference>
<feature type="region of interest" description="Disordered" evidence="9">
    <location>
        <begin position="799"/>
        <end position="820"/>
    </location>
</feature>
<feature type="transmembrane region" description="Helical" evidence="10">
    <location>
        <begin position="198"/>
        <end position="217"/>
    </location>
</feature>
<dbReference type="AlphaFoldDB" id="A0A7S4RCE5"/>
<sequence>MVSTFGIFLFVIVQRASVPWFLQWAKVDGSYPFSSNSVVVSVAFVEIVLGISLACASRGIADGLKETLNPRELKKWFVLGLSQALGDMLELYANKYLDASTYQVMLQSKLLVTAILMRFVTHRGINQSNLEWLLLIALSLGLTTYSILSNGSGSFSALGTALAVMKVILSCTNAVFTERILKQSQGTPLVHQIVHMKVFWCLWSVFCMALLEGPGVYTPSQFFKGWSITVLVVMSTYVVKNWSGTFLLKRLDSLLKNIAEAFAMLVLYLLEISPIFGQKTLQLPTFCVTMMVVLLVWAYLESKKKSTEQSTGKQVSFTELLGKPLALVDESGVSPWHREGRRLGKKYGLLPSHSLARVPSSCRVVANKNAQLSSLSKGASCNSLASAGSAGSAAEPLDIDEAPWDVDPEDPARSRPGTQSFGLLDTVQELLQHALDTQRAGNGGHNWQGTVTRALDMCKGLRPYLEAVSSKVSPECQAIADATHTTDWPELYRTGCTRALYHPGMMTSPVQAQMLGFFSSMLSARRILEVGTFTGFSTLCMAEATHGKVVAVEHDPYLAKFAKKFFDKSTHGHKIEVICGDAMEVIKNMGVAVDDESRFDLIFIDGNKTQYARYFQLINDRDLLAPGGLICIDETLWKGCVYGTSNEEADKVVTEAMRELNNQIASDPKLVSVLLPIRNGLTLVRRLDDQVAGERDHFNSQLLRPSALNRGSSPPGSLRPRQRRGITQEGLAPQQAPHAGGKRVLPKGLFAAPQGALDPAVDPKKAPQTQSLMDMDLVMGPTKTVPALPVMTTQPKDAVAHEGEPAPVRQCSGESADSEMSLPTLEGLAHRLQTC</sequence>
<organism evidence="11">
    <name type="scientific">Alexandrium monilatum</name>
    <dbReference type="NCBI Taxonomy" id="311494"/>
    <lineage>
        <taxon>Eukaryota</taxon>
        <taxon>Sar</taxon>
        <taxon>Alveolata</taxon>
        <taxon>Dinophyceae</taxon>
        <taxon>Gonyaulacales</taxon>
        <taxon>Pyrocystaceae</taxon>
        <taxon>Alexandrium</taxon>
    </lineage>
</organism>
<keyword evidence="2" id="KW-0489">Methyltransferase</keyword>
<evidence type="ECO:0000256" key="5">
    <source>
        <dbReference type="ARBA" id="ARBA00022692"/>
    </source>
</evidence>
<evidence type="ECO:0000256" key="7">
    <source>
        <dbReference type="ARBA" id="ARBA00023136"/>
    </source>
</evidence>
<dbReference type="CDD" id="cd02440">
    <property type="entry name" value="AdoMet_MTases"/>
    <property type="match status" value="1"/>
</dbReference>
<evidence type="ECO:0000256" key="6">
    <source>
        <dbReference type="ARBA" id="ARBA00022989"/>
    </source>
</evidence>
<proteinExistence type="inferred from homology"/>
<feature type="transmembrane region" description="Helical" evidence="10">
    <location>
        <begin position="154"/>
        <end position="177"/>
    </location>
</feature>
<evidence type="ECO:0000256" key="4">
    <source>
        <dbReference type="ARBA" id="ARBA00022691"/>
    </source>
</evidence>
<keyword evidence="6 10" id="KW-1133">Transmembrane helix</keyword>
<dbReference type="Gene3D" id="3.40.50.150">
    <property type="entry name" value="Vaccinia Virus protein VP39"/>
    <property type="match status" value="1"/>
</dbReference>
<protein>
    <submittedName>
        <fullName evidence="11">Uncharacterized protein</fullName>
    </submittedName>
</protein>
<feature type="compositionally biased region" description="Acidic residues" evidence="9">
    <location>
        <begin position="400"/>
        <end position="409"/>
    </location>
</feature>
<name>A0A7S4RCE5_9DINO</name>
<feature type="region of interest" description="Disordered" evidence="9">
    <location>
        <begin position="400"/>
        <end position="419"/>
    </location>
</feature>
<keyword evidence="4" id="KW-0949">S-adenosyl-L-methionine</keyword>
<feature type="transmembrane region" description="Helical" evidence="10">
    <location>
        <begin position="132"/>
        <end position="148"/>
    </location>
</feature>
<feature type="transmembrane region" description="Helical" evidence="10">
    <location>
        <begin position="39"/>
        <end position="56"/>
    </location>
</feature>
<evidence type="ECO:0000256" key="2">
    <source>
        <dbReference type="ARBA" id="ARBA00022603"/>
    </source>
</evidence>
<evidence type="ECO:0000256" key="9">
    <source>
        <dbReference type="SAM" id="MobiDB-lite"/>
    </source>
</evidence>
<gene>
    <name evidence="11" type="ORF">AMON00008_LOCUS33408</name>
</gene>
<dbReference type="GO" id="GO:0015165">
    <property type="term" value="F:pyrimidine nucleotide-sugar transmembrane transporter activity"/>
    <property type="evidence" value="ECO:0007669"/>
    <property type="project" value="InterPro"/>
</dbReference>
<keyword evidence="7 10" id="KW-0472">Membrane</keyword>
<feature type="region of interest" description="Disordered" evidence="9">
    <location>
        <begin position="698"/>
        <end position="742"/>
    </location>
</feature>
<dbReference type="PANTHER" id="PTHR10509:SF14">
    <property type="entry name" value="CAFFEOYL-COA O-METHYLTRANSFERASE 3-RELATED"/>
    <property type="match status" value="1"/>
</dbReference>
<dbReference type="GO" id="GO:0032259">
    <property type="term" value="P:methylation"/>
    <property type="evidence" value="ECO:0007669"/>
    <property type="project" value="UniProtKB-KW"/>
</dbReference>
<dbReference type="Pfam" id="PF01596">
    <property type="entry name" value="Methyltransf_3"/>
    <property type="match status" value="1"/>
</dbReference>
<feature type="transmembrane region" description="Helical" evidence="10">
    <location>
        <begin position="254"/>
        <end position="275"/>
    </location>
</feature>
<reference evidence="11" key="1">
    <citation type="submission" date="2021-01" db="EMBL/GenBank/DDBJ databases">
        <authorList>
            <person name="Corre E."/>
            <person name="Pelletier E."/>
            <person name="Niang G."/>
            <person name="Scheremetjew M."/>
            <person name="Finn R."/>
            <person name="Kale V."/>
            <person name="Holt S."/>
            <person name="Cochrane G."/>
            <person name="Meng A."/>
            <person name="Brown T."/>
            <person name="Cohen L."/>
        </authorList>
    </citation>
    <scope>NUCLEOTIDE SEQUENCE</scope>
    <source>
        <strain evidence="11">CCMP3105</strain>
    </source>
</reference>
<dbReference type="InterPro" id="IPR050362">
    <property type="entry name" value="Cation-dep_OMT"/>
</dbReference>
<dbReference type="PANTHER" id="PTHR10509">
    <property type="entry name" value="O-METHYLTRANSFERASE-RELATED"/>
    <property type="match status" value="1"/>
</dbReference>
<keyword evidence="3" id="KW-0808">Transferase</keyword>
<dbReference type="InterPro" id="IPR002935">
    <property type="entry name" value="SAM_O-MeTrfase"/>
</dbReference>
<comment type="subcellular location">
    <subcellularLocation>
        <location evidence="1">Membrane</location>
        <topology evidence="1">Multi-pass membrane protein</topology>
    </subcellularLocation>
</comment>
<accession>A0A7S4RCE5</accession>
<dbReference type="PROSITE" id="PS51682">
    <property type="entry name" value="SAM_OMT_I"/>
    <property type="match status" value="1"/>
</dbReference>
<evidence type="ECO:0000256" key="3">
    <source>
        <dbReference type="ARBA" id="ARBA00022679"/>
    </source>
</evidence>
<comment type="similarity">
    <text evidence="8">Belongs to the class I-like SAM-binding methyltransferase superfamily. Cation-dependent O-methyltransferase family.</text>
</comment>
<evidence type="ECO:0000256" key="10">
    <source>
        <dbReference type="SAM" id="Phobius"/>
    </source>
</evidence>
<dbReference type="Pfam" id="PF04142">
    <property type="entry name" value="Nuc_sug_transp"/>
    <property type="match status" value="1"/>
</dbReference>
<feature type="transmembrane region" description="Helical" evidence="10">
    <location>
        <begin position="281"/>
        <end position="300"/>
    </location>
</feature>
<evidence type="ECO:0000256" key="8">
    <source>
        <dbReference type="ARBA" id="ARBA00023453"/>
    </source>
</evidence>
<keyword evidence="5 10" id="KW-0812">Transmembrane</keyword>
<feature type="compositionally biased region" description="Polar residues" evidence="9">
    <location>
        <begin position="699"/>
        <end position="715"/>
    </location>
</feature>
<dbReference type="GO" id="GO:0008757">
    <property type="term" value="F:S-adenosylmethionine-dependent methyltransferase activity"/>
    <property type="evidence" value="ECO:0007669"/>
    <property type="project" value="TreeGrafter"/>
</dbReference>
<dbReference type="GO" id="GO:0008171">
    <property type="term" value="F:O-methyltransferase activity"/>
    <property type="evidence" value="ECO:0007669"/>
    <property type="project" value="InterPro"/>
</dbReference>
<dbReference type="EMBL" id="HBNR01047912">
    <property type="protein sequence ID" value="CAE4610147.1"/>
    <property type="molecule type" value="Transcribed_RNA"/>
</dbReference>
<evidence type="ECO:0000256" key="1">
    <source>
        <dbReference type="ARBA" id="ARBA00004141"/>
    </source>
</evidence>
<evidence type="ECO:0000313" key="11">
    <source>
        <dbReference type="EMBL" id="CAE4610147.1"/>
    </source>
</evidence>